<keyword evidence="3" id="KW-0804">Transcription</keyword>
<dbReference type="Pfam" id="PF09339">
    <property type="entry name" value="HTH_IclR"/>
    <property type="match status" value="1"/>
</dbReference>
<evidence type="ECO:0000259" key="5">
    <source>
        <dbReference type="PROSITE" id="PS51078"/>
    </source>
</evidence>
<sequence>MLNQNSENSNEESKNNFETSGDFLKTLDRGLTVIKCFQNNPSLTISEAAVLSGLSRPVTRRVLLTLEHLGYANSKDGKFSLTTKILSLGYSYLSSHNIWEIAQPYLKKLSNQINESSSLSILDHTHVVYVARVSVNRIMKYSLEVGTRLPAHTTSPGRLLLAYLPEHKLDYYFEQAELKAITEKTNTSEAQIREELKIIRENGWALCQDQLELGLISIAAPVRDIRGEIVAAVNCPTHSGRVDINKVINEYLPLVLETAEMISHNIEFEIIQ</sequence>
<evidence type="ECO:0000256" key="3">
    <source>
        <dbReference type="ARBA" id="ARBA00023163"/>
    </source>
</evidence>
<evidence type="ECO:0000256" key="2">
    <source>
        <dbReference type="ARBA" id="ARBA00023125"/>
    </source>
</evidence>
<dbReference type="Gene3D" id="1.10.10.10">
    <property type="entry name" value="Winged helix-like DNA-binding domain superfamily/Winged helix DNA-binding domain"/>
    <property type="match status" value="1"/>
</dbReference>
<dbReference type="SUPFAM" id="SSF46785">
    <property type="entry name" value="Winged helix' DNA-binding domain"/>
    <property type="match status" value="1"/>
</dbReference>
<proteinExistence type="predicted"/>
<dbReference type="InterPro" id="IPR036388">
    <property type="entry name" value="WH-like_DNA-bd_sf"/>
</dbReference>
<keyword evidence="7" id="KW-1185">Reference proteome</keyword>
<keyword evidence="2" id="KW-0238">DNA-binding</keyword>
<dbReference type="PROSITE" id="PS51077">
    <property type="entry name" value="HTH_ICLR"/>
    <property type="match status" value="1"/>
</dbReference>
<evidence type="ECO:0000259" key="4">
    <source>
        <dbReference type="PROSITE" id="PS51077"/>
    </source>
</evidence>
<gene>
    <name evidence="6" type="ORF">R4Z09_03760</name>
</gene>
<dbReference type="RefSeq" id="WP_338451049.1">
    <property type="nucleotide sequence ID" value="NZ_CP137640.1"/>
</dbReference>
<accession>A0ABZ2CJR5</accession>
<dbReference type="InterPro" id="IPR012794">
    <property type="entry name" value="PcaR_PcaU"/>
</dbReference>
<dbReference type="SUPFAM" id="SSF55781">
    <property type="entry name" value="GAF domain-like"/>
    <property type="match status" value="1"/>
</dbReference>
<dbReference type="InterPro" id="IPR036390">
    <property type="entry name" value="WH_DNA-bd_sf"/>
</dbReference>
<name>A0ABZ2CJR5_9BACI</name>
<dbReference type="NCBIfam" id="TIGR02431">
    <property type="entry name" value="pcaR_pcaU"/>
    <property type="match status" value="1"/>
</dbReference>
<dbReference type="EMBL" id="CP137640">
    <property type="protein sequence ID" value="WVX82145.1"/>
    <property type="molecule type" value="Genomic_DNA"/>
</dbReference>
<dbReference type="InterPro" id="IPR005471">
    <property type="entry name" value="Tscrpt_reg_IclR_N"/>
</dbReference>
<dbReference type="InterPro" id="IPR029016">
    <property type="entry name" value="GAF-like_dom_sf"/>
</dbReference>
<evidence type="ECO:0000313" key="7">
    <source>
        <dbReference type="Proteomes" id="UP001357223"/>
    </source>
</evidence>
<dbReference type="InterPro" id="IPR014757">
    <property type="entry name" value="Tscrpt_reg_IclR_C"/>
</dbReference>
<dbReference type="Proteomes" id="UP001357223">
    <property type="component" value="Chromosome"/>
</dbReference>
<dbReference type="SMART" id="SM00346">
    <property type="entry name" value="HTH_ICLR"/>
    <property type="match status" value="1"/>
</dbReference>
<protein>
    <submittedName>
        <fullName evidence="6">IclR family transcriptional regulator C-terminal domain-containing protein</fullName>
    </submittedName>
</protein>
<reference evidence="6 7" key="1">
    <citation type="submission" date="2023-10" db="EMBL/GenBank/DDBJ databases">
        <title>Niallia locisalis sp.nov. isolated from a salt pond sample.</title>
        <authorList>
            <person name="Li X.-J."/>
            <person name="Dong L."/>
        </authorList>
    </citation>
    <scope>NUCLEOTIDE SEQUENCE [LARGE SCALE GENOMIC DNA]</scope>
    <source>
        <strain evidence="6 7">DSM 29761</strain>
    </source>
</reference>
<evidence type="ECO:0000313" key="6">
    <source>
        <dbReference type="EMBL" id="WVX82145.1"/>
    </source>
</evidence>
<dbReference type="PROSITE" id="PS51078">
    <property type="entry name" value="ICLR_ED"/>
    <property type="match status" value="1"/>
</dbReference>
<dbReference type="InterPro" id="IPR050707">
    <property type="entry name" value="HTH_MetabolicPath_Reg"/>
</dbReference>
<organism evidence="6 7">
    <name type="scientific">Niallia oryzisoli</name>
    <dbReference type="NCBI Taxonomy" id="1737571"/>
    <lineage>
        <taxon>Bacteria</taxon>
        <taxon>Bacillati</taxon>
        <taxon>Bacillota</taxon>
        <taxon>Bacilli</taxon>
        <taxon>Bacillales</taxon>
        <taxon>Bacillaceae</taxon>
        <taxon>Niallia</taxon>
    </lineage>
</organism>
<feature type="domain" description="HTH iclR-type" evidence="4">
    <location>
        <begin position="24"/>
        <end position="83"/>
    </location>
</feature>
<keyword evidence="1" id="KW-0805">Transcription regulation</keyword>
<dbReference type="PANTHER" id="PTHR30136">
    <property type="entry name" value="HELIX-TURN-HELIX TRANSCRIPTIONAL REGULATOR, ICLR FAMILY"/>
    <property type="match status" value="1"/>
</dbReference>
<feature type="domain" description="IclR-ED" evidence="5">
    <location>
        <begin position="84"/>
        <end position="268"/>
    </location>
</feature>
<evidence type="ECO:0000256" key="1">
    <source>
        <dbReference type="ARBA" id="ARBA00023015"/>
    </source>
</evidence>
<dbReference type="PANTHER" id="PTHR30136:SF34">
    <property type="entry name" value="TRANSCRIPTIONAL REGULATOR"/>
    <property type="match status" value="1"/>
</dbReference>
<dbReference type="Gene3D" id="3.30.450.40">
    <property type="match status" value="1"/>
</dbReference>
<dbReference type="Pfam" id="PF01614">
    <property type="entry name" value="IclR_C"/>
    <property type="match status" value="1"/>
</dbReference>